<dbReference type="RefSeq" id="WP_311720878.1">
    <property type="nucleotide sequence ID" value="NZ_JAVREZ010000054.1"/>
</dbReference>
<dbReference type="Proteomes" id="UP001183824">
    <property type="component" value="Unassembled WGS sequence"/>
</dbReference>
<organism evidence="1 2">
    <name type="scientific">Streptomyces doebereineriae</name>
    <dbReference type="NCBI Taxonomy" id="3075528"/>
    <lineage>
        <taxon>Bacteria</taxon>
        <taxon>Bacillati</taxon>
        <taxon>Actinomycetota</taxon>
        <taxon>Actinomycetes</taxon>
        <taxon>Kitasatosporales</taxon>
        <taxon>Streptomycetaceae</taxon>
        <taxon>Streptomyces</taxon>
    </lineage>
</organism>
<keyword evidence="2" id="KW-1185">Reference proteome</keyword>
<comment type="caution">
    <text evidence="1">The sequence shown here is derived from an EMBL/GenBank/DDBJ whole genome shotgun (WGS) entry which is preliminary data.</text>
</comment>
<reference evidence="2" key="1">
    <citation type="submission" date="2023-07" db="EMBL/GenBank/DDBJ databases">
        <title>30 novel species of actinomycetes from the DSMZ collection.</title>
        <authorList>
            <person name="Nouioui I."/>
        </authorList>
    </citation>
    <scope>NUCLEOTIDE SEQUENCE [LARGE SCALE GENOMIC DNA]</scope>
    <source>
        <strain evidence="2">DSM 41640</strain>
    </source>
</reference>
<sequence>GRELHMHDTLSAVTRPYAADSPLAHLLDMAQAVGQPTEDEQREDAVTAAAHYTHTAYPDTLGRVLDATDWTGHPALHTPGFGFEPGATAWLDGGLWLHHTLRIGFDGAVDVLTLIVPCTCGYGYTDIVLDSEDMLIEILAELRPTHGKSVHDESLGDCRSIRPVAPLGGPVAAL</sequence>
<dbReference type="EMBL" id="JAVREZ010000054">
    <property type="protein sequence ID" value="MDT0488319.1"/>
    <property type="molecule type" value="Genomic_DNA"/>
</dbReference>
<name>A0ABU2VT43_9ACTN</name>
<evidence type="ECO:0000313" key="1">
    <source>
        <dbReference type="EMBL" id="MDT0488319.1"/>
    </source>
</evidence>
<gene>
    <name evidence="1" type="ORF">RNB18_50650</name>
</gene>
<proteinExistence type="predicted"/>
<evidence type="ECO:0000313" key="2">
    <source>
        <dbReference type="Proteomes" id="UP001183824"/>
    </source>
</evidence>
<protein>
    <submittedName>
        <fullName evidence="1">Uncharacterized protein</fullName>
    </submittedName>
</protein>
<accession>A0ABU2VT43</accession>
<feature type="non-terminal residue" evidence="1">
    <location>
        <position position="1"/>
    </location>
</feature>